<evidence type="ECO:0000313" key="2">
    <source>
        <dbReference type="EMBL" id="GAO47088.1"/>
    </source>
</evidence>
<keyword evidence="3" id="KW-1185">Reference proteome</keyword>
<gene>
    <name evidence="2" type="ORF">G7K_1300-t1</name>
</gene>
<dbReference type="AlphaFoldDB" id="A0A0E9NBA7"/>
<comment type="caution">
    <text evidence="2">The sequence shown here is derived from an EMBL/GenBank/DDBJ whole genome shotgun (WGS) entry which is preliminary data.</text>
</comment>
<reference evidence="2 3" key="1">
    <citation type="journal article" date="2011" name="J. Gen. Appl. Microbiol.">
        <title>Draft genome sequencing of the enigmatic yeast Saitoella complicata.</title>
        <authorList>
            <person name="Nishida H."/>
            <person name="Hamamoto M."/>
            <person name="Sugiyama J."/>
        </authorList>
    </citation>
    <scope>NUCLEOTIDE SEQUENCE [LARGE SCALE GENOMIC DNA]</scope>
    <source>
        <strain evidence="2 3">NRRL Y-17804</strain>
    </source>
</reference>
<accession>A0A0E9NBA7</accession>
<dbReference type="Proteomes" id="UP000033140">
    <property type="component" value="Unassembled WGS sequence"/>
</dbReference>
<evidence type="ECO:0000256" key="1">
    <source>
        <dbReference type="SAM" id="MobiDB-lite"/>
    </source>
</evidence>
<feature type="region of interest" description="Disordered" evidence="1">
    <location>
        <begin position="101"/>
        <end position="126"/>
    </location>
</feature>
<sequence>MGAAWDTVLFDQPLNGTERSTAPVLPKQAFKQGEFGATFEGTNGHGVPRAVRTCPTRPVLLDKTDYDRCLSRLHHSCPLGSRTNLTRQNWLHVLLPKRAPATDSRHLKTTESRSTAEKSSQNNWQGFPMKFASEHHYLPSSSSQ</sequence>
<proteinExistence type="predicted"/>
<organism evidence="2 3">
    <name type="scientific">Saitoella complicata (strain BCRC 22490 / CBS 7301 / JCM 7358 / NBRC 10748 / NRRL Y-17804)</name>
    <dbReference type="NCBI Taxonomy" id="698492"/>
    <lineage>
        <taxon>Eukaryota</taxon>
        <taxon>Fungi</taxon>
        <taxon>Dikarya</taxon>
        <taxon>Ascomycota</taxon>
        <taxon>Taphrinomycotina</taxon>
        <taxon>Taphrinomycotina incertae sedis</taxon>
        <taxon>Saitoella</taxon>
    </lineage>
</organism>
<reference evidence="2 3" key="2">
    <citation type="journal article" date="2014" name="J. Gen. Appl. Microbiol.">
        <title>The early diverging ascomycetous budding yeast Saitoella complicata has three histone deacetylases belonging to the Clr6, Hos2, and Rpd3 lineages.</title>
        <authorList>
            <person name="Nishida H."/>
            <person name="Matsumoto T."/>
            <person name="Kondo S."/>
            <person name="Hamamoto M."/>
            <person name="Yoshikawa H."/>
        </authorList>
    </citation>
    <scope>NUCLEOTIDE SEQUENCE [LARGE SCALE GENOMIC DNA]</scope>
    <source>
        <strain evidence="2 3">NRRL Y-17804</strain>
    </source>
</reference>
<dbReference type="EMBL" id="BACD03000007">
    <property type="protein sequence ID" value="GAO47088.1"/>
    <property type="molecule type" value="Genomic_DNA"/>
</dbReference>
<protein>
    <submittedName>
        <fullName evidence="2">Uncharacterized protein</fullName>
    </submittedName>
</protein>
<feature type="compositionally biased region" description="Basic and acidic residues" evidence="1">
    <location>
        <begin position="103"/>
        <end position="116"/>
    </location>
</feature>
<reference evidence="2 3" key="3">
    <citation type="journal article" date="2015" name="Genome Announc.">
        <title>Draft Genome Sequence of the Archiascomycetous Yeast Saitoella complicata.</title>
        <authorList>
            <person name="Yamauchi K."/>
            <person name="Kondo S."/>
            <person name="Hamamoto M."/>
            <person name="Takahashi Y."/>
            <person name="Ogura Y."/>
            <person name="Hayashi T."/>
            <person name="Nishida H."/>
        </authorList>
    </citation>
    <scope>NUCLEOTIDE SEQUENCE [LARGE SCALE GENOMIC DNA]</scope>
    <source>
        <strain evidence="2 3">NRRL Y-17804</strain>
    </source>
</reference>
<evidence type="ECO:0000313" key="3">
    <source>
        <dbReference type="Proteomes" id="UP000033140"/>
    </source>
</evidence>
<name>A0A0E9NBA7_SAICN</name>